<dbReference type="PROSITE" id="PS50297">
    <property type="entry name" value="ANK_REP_REGION"/>
    <property type="match status" value="3"/>
</dbReference>
<feature type="region of interest" description="Disordered" evidence="4">
    <location>
        <begin position="1096"/>
        <end position="1408"/>
    </location>
</feature>
<feature type="compositionally biased region" description="Basic and acidic residues" evidence="4">
    <location>
        <begin position="620"/>
        <end position="630"/>
    </location>
</feature>
<evidence type="ECO:0000256" key="4">
    <source>
        <dbReference type="SAM" id="MobiDB-lite"/>
    </source>
</evidence>
<feature type="compositionally biased region" description="Basic and acidic residues" evidence="4">
    <location>
        <begin position="1284"/>
        <end position="1308"/>
    </location>
</feature>
<dbReference type="Gene3D" id="1.25.40.20">
    <property type="entry name" value="Ankyrin repeat-containing domain"/>
    <property type="match status" value="2"/>
</dbReference>
<proteinExistence type="predicted"/>
<dbReference type="SUPFAM" id="SSF48403">
    <property type="entry name" value="Ankyrin repeat"/>
    <property type="match status" value="1"/>
</dbReference>
<keyword evidence="1" id="KW-0677">Repeat</keyword>
<evidence type="ECO:0000256" key="1">
    <source>
        <dbReference type="ARBA" id="ARBA00022737"/>
    </source>
</evidence>
<feature type="compositionally biased region" description="Basic residues" evidence="4">
    <location>
        <begin position="1139"/>
        <end position="1149"/>
    </location>
</feature>
<comment type="caution">
    <text evidence="5">The sequence shown here is derived from an EMBL/GenBank/DDBJ whole genome shotgun (WGS) entry which is preliminary data.</text>
</comment>
<dbReference type="SMART" id="SM00248">
    <property type="entry name" value="ANK"/>
    <property type="match status" value="7"/>
</dbReference>
<dbReference type="Proteomes" id="UP001208570">
    <property type="component" value="Unassembled WGS sequence"/>
</dbReference>
<dbReference type="InterPro" id="IPR002110">
    <property type="entry name" value="Ankyrin_rpt"/>
</dbReference>
<evidence type="ECO:0000313" key="6">
    <source>
        <dbReference type="Proteomes" id="UP001208570"/>
    </source>
</evidence>
<keyword evidence="6" id="KW-1185">Reference proteome</keyword>
<feature type="region of interest" description="Disordered" evidence="4">
    <location>
        <begin position="606"/>
        <end position="808"/>
    </location>
</feature>
<feature type="repeat" description="ANK" evidence="3">
    <location>
        <begin position="145"/>
        <end position="177"/>
    </location>
</feature>
<feature type="region of interest" description="Disordered" evidence="4">
    <location>
        <begin position="460"/>
        <end position="487"/>
    </location>
</feature>
<dbReference type="EMBL" id="JAODUP010000044">
    <property type="protein sequence ID" value="KAK2165974.1"/>
    <property type="molecule type" value="Genomic_DNA"/>
</dbReference>
<dbReference type="Pfam" id="PF12796">
    <property type="entry name" value="Ank_2"/>
    <property type="match status" value="3"/>
</dbReference>
<feature type="compositionally biased region" description="Polar residues" evidence="4">
    <location>
        <begin position="1346"/>
        <end position="1363"/>
    </location>
</feature>
<feature type="compositionally biased region" description="Polar residues" evidence="4">
    <location>
        <begin position="608"/>
        <end position="617"/>
    </location>
</feature>
<dbReference type="InterPro" id="IPR036770">
    <property type="entry name" value="Ankyrin_rpt-contain_sf"/>
</dbReference>
<evidence type="ECO:0000313" key="5">
    <source>
        <dbReference type="EMBL" id="KAK2165974.1"/>
    </source>
</evidence>
<evidence type="ECO:0000256" key="3">
    <source>
        <dbReference type="PROSITE-ProRule" id="PRU00023"/>
    </source>
</evidence>
<feature type="compositionally biased region" description="Pro residues" evidence="4">
    <location>
        <begin position="462"/>
        <end position="472"/>
    </location>
</feature>
<gene>
    <name evidence="5" type="ORF">LSH36_44g17000</name>
</gene>
<feature type="compositionally biased region" description="Polar residues" evidence="4">
    <location>
        <begin position="1230"/>
        <end position="1247"/>
    </location>
</feature>
<keyword evidence="2 3" id="KW-0040">ANK repeat</keyword>
<evidence type="ECO:0000256" key="2">
    <source>
        <dbReference type="ARBA" id="ARBA00023043"/>
    </source>
</evidence>
<feature type="repeat" description="ANK" evidence="3">
    <location>
        <begin position="178"/>
        <end position="210"/>
    </location>
</feature>
<feature type="compositionally biased region" description="Acidic residues" evidence="4">
    <location>
        <begin position="662"/>
        <end position="673"/>
    </location>
</feature>
<dbReference type="PANTHER" id="PTHR24198">
    <property type="entry name" value="ANKYRIN REPEAT AND PROTEIN KINASE DOMAIN-CONTAINING PROTEIN"/>
    <property type="match status" value="1"/>
</dbReference>
<name>A0AAD9K6Y0_9ANNE</name>
<accession>A0AAD9K6Y0</accession>
<feature type="compositionally biased region" description="Pro residues" evidence="4">
    <location>
        <begin position="1167"/>
        <end position="1185"/>
    </location>
</feature>
<dbReference type="PANTHER" id="PTHR24198:SF165">
    <property type="entry name" value="ANKYRIN REPEAT-CONTAINING PROTEIN-RELATED"/>
    <property type="match status" value="1"/>
</dbReference>
<feature type="compositionally biased region" description="Low complexity" evidence="4">
    <location>
        <begin position="721"/>
        <end position="737"/>
    </location>
</feature>
<protein>
    <submittedName>
        <fullName evidence="5">Uncharacterized protein</fullName>
    </submittedName>
</protein>
<feature type="compositionally biased region" description="Polar residues" evidence="4">
    <location>
        <begin position="646"/>
        <end position="658"/>
    </location>
</feature>
<feature type="repeat" description="ANK" evidence="3">
    <location>
        <begin position="353"/>
        <end position="385"/>
    </location>
</feature>
<dbReference type="PROSITE" id="PS50088">
    <property type="entry name" value="ANK_REPEAT"/>
    <property type="match status" value="3"/>
</dbReference>
<feature type="compositionally biased region" description="Acidic residues" evidence="4">
    <location>
        <begin position="701"/>
        <end position="715"/>
    </location>
</feature>
<sequence length="1408" mass="155814">MTVKRRDFQKAAALIHEFLLKLPEEPECAELRDSLNLALLHMQRYYRKLRSRMQTLDKQNGGNHILIQSLRGLSPMTPFRDTPDKFQWKWINLDSPKIANTLPADFNKEYSNLPLIIIAAKTGDNKMLMQHIEQDPDCIFEVDGIGRTALMYAVNFSHLDTVQILLENGIEVNATAHDASTAVHRACHDGNHEALQILMEYNADLQVKDSQQRYPVHWACAHKKRDCLELLMNDQRHGIDTTVCDNDGMTPSMWACRMDNIEHFELLSSVQVSVEEEDGIERDNNGRTWMHWSVRRTEPLECLKTLLTEDSACMMDEEGKTVMHTAAEMGSLAAVKIIMEIAGKEVLEHRDGQNHTPLILATIGGHGEVVNHLLAEGADLMAVDDTGATAWDYACKRQLHYCMLILASYIRQRAREEEEGIEAGQGESYNAVTSMADGTLGLDHLQINGQNGDFPILQGHRPMPPPHPPTEPLTPRTPRVPRPKTPHSNKSGNFIFILAKLIKDRKHYNPNMNKIVEIGSSSVHIVHGALGTGIKKSMLASEKLLLSLFYLFEDAPAYREDFINITEYNIPQEILYDKKHESFAGGIKRSPSTPDANENEAFFEYNHNKPSSANSSSKRLKNEHSPDRETLMSVMSVESPDRRSVTPHTHSATHSPNRTDLGEQDNDEEEPEMANDIFDSTGHYVDGGDDDQSRVSIDAMDVSDFEADGEEDEVNGVDQGHSSPNSSPHPNAQYPEASPRPPPQPYPRHHQTAAPPYSYAPTSQGASRSPPPYQRSKQSPTLAAHKTNAYHAQQHESVDEPPPGAYIESQENGYVEQDDPEVISTHSEDHAHQIHFPTDAGDFDFEADLSEETKRLLLCDDVGATETCVRPLAMIQLAEMTAGKEQQAFDLKTLNRVTVAERHDENAESQFNLKHTLTANDQNDVCYIRHSAGDMNDRMKSSSVIGSFQHLPVQTTSVPTAGLAHLSENEAASHLSTKAKSVLSADQVNKTDSKSFCGRITQQFQIFNKEQSLPALDGKTKKRSIQDKTGLACNNVKGQSVGRIISTPLAVPSYSRDCLEPEANDQIADVTSKRTPQPENENQKATRTMCVGALPSTSHQTGQQHGARAIGQSSTPPAETRTIPPAHLSPLPNNMPVVSRKKKKKKKRLEHVGIDDGLPTRGYVAAIPPPLHQNQPPPMHPPPAAPQRGAATQGGMVGGAGNVRPSSSSLRPMPKKRQSASIASDEEHSLSGQNKSSKLSGPLSSAPQIAPKMPVPRPSSTSVHVPPLPQAQPRPQSTTPSHPKKSDTETLPDNRRILRHPDGHHGSYEEDESDEYDDRVQAHPASGKRFHNMKQNGSLAGDIRSQHQNGPVQWSQTHNNQNPSPAPRDLKHPPSPRGRRPPSGSLGGLNQQAQPRSKHQLPNGRLPY</sequence>
<organism evidence="5 6">
    <name type="scientific">Paralvinella palmiformis</name>
    <dbReference type="NCBI Taxonomy" id="53620"/>
    <lineage>
        <taxon>Eukaryota</taxon>
        <taxon>Metazoa</taxon>
        <taxon>Spiralia</taxon>
        <taxon>Lophotrochozoa</taxon>
        <taxon>Annelida</taxon>
        <taxon>Polychaeta</taxon>
        <taxon>Sedentaria</taxon>
        <taxon>Canalipalpata</taxon>
        <taxon>Terebellida</taxon>
        <taxon>Terebelliformia</taxon>
        <taxon>Alvinellidae</taxon>
        <taxon>Paralvinella</taxon>
    </lineage>
</organism>
<reference evidence="5" key="1">
    <citation type="journal article" date="2023" name="Mol. Biol. Evol.">
        <title>Third-Generation Sequencing Reveals the Adaptive Role of the Epigenome in Three Deep-Sea Polychaetes.</title>
        <authorList>
            <person name="Perez M."/>
            <person name="Aroh O."/>
            <person name="Sun Y."/>
            <person name="Lan Y."/>
            <person name="Juniper S.K."/>
            <person name="Young C.R."/>
            <person name="Angers B."/>
            <person name="Qian P.Y."/>
        </authorList>
    </citation>
    <scope>NUCLEOTIDE SEQUENCE</scope>
    <source>
        <strain evidence="5">P08H-3</strain>
    </source>
</reference>